<evidence type="ECO:0000256" key="1">
    <source>
        <dbReference type="ARBA" id="ARBA00004651"/>
    </source>
</evidence>
<organism evidence="12 13">
    <name type="scientific">Weissella soli</name>
    <dbReference type="NCBI Taxonomy" id="155866"/>
    <lineage>
        <taxon>Bacteria</taxon>
        <taxon>Bacillati</taxon>
        <taxon>Bacillota</taxon>
        <taxon>Bacilli</taxon>
        <taxon>Lactobacillales</taxon>
        <taxon>Lactobacillaceae</taxon>
        <taxon>Weissella</taxon>
    </lineage>
</organism>
<evidence type="ECO:0000313" key="12">
    <source>
        <dbReference type="EMBL" id="RDL12362.1"/>
    </source>
</evidence>
<evidence type="ECO:0000256" key="4">
    <source>
        <dbReference type="ARBA" id="ARBA00022475"/>
    </source>
</evidence>
<dbReference type="NCBIfam" id="TIGR00203">
    <property type="entry name" value="cydB"/>
    <property type="match status" value="1"/>
</dbReference>
<evidence type="ECO:0000256" key="8">
    <source>
        <dbReference type="ARBA" id="ARBA00022982"/>
    </source>
</evidence>
<dbReference type="GO" id="GO:0016682">
    <property type="term" value="F:oxidoreductase activity, acting on diphenols and related substances as donors, oxygen as acceptor"/>
    <property type="evidence" value="ECO:0007669"/>
    <property type="project" value="TreeGrafter"/>
</dbReference>
<keyword evidence="10" id="KW-0408">Iron</keyword>
<dbReference type="GeneID" id="94546359"/>
<dbReference type="RefSeq" id="WP_070230395.1">
    <property type="nucleotide sequence ID" value="NZ_BJYO01000002.1"/>
</dbReference>
<keyword evidence="5" id="KW-0349">Heme</keyword>
<dbReference type="InterPro" id="IPR003317">
    <property type="entry name" value="Cyt-d_oxidase_su2"/>
</dbReference>
<keyword evidence="3" id="KW-0813">Transport</keyword>
<comment type="similarity">
    <text evidence="2">Belongs to the cytochrome ubiquinol oxidase subunit 2 family.</text>
</comment>
<keyword evidence="9" id="KW-1133">Transmembrane helix</keyword>
<keyword evidence="11" id="KW-0472">Membrane</keyword>
<dbReference type="PANTHER" id="PTHR43141:SF5">
    <property type="entry name" value="CYTOCHROME BD-I UBIQUINOL OXIDASE SUBUNIT 2"/>
    <property type="match status" value="1"/>
</dbReference>
<evidence type="ECO:0000256" key="6">
    <source>
        <dbReference type="ARBA" id="ARBA00022692"/>
    </source>
</evidence>
<dbReference type="EMBL" id="QRAS01000001">
    <property type="protein sequence ID" value="RDL12362.1"/>
    <property type="molecule type" value="Genomic_DNA"/>
</dbReference>
<evidence type="ECO:0000256" key="11">
    <source>
        <dbReference type="ARBA" id="ARBA00023136"/>
    </source>
</evidence>
<evidence type="ECO:0000313" key="13">
    <source>
        <dbReference type="Proteomes" id="UP000254912"/>
    </source>
</evidence>
<evidence type="ECO:0000256" key="10">
    <source>
        <dbReference type="ARBA" id="ARBA00023004"/>
    </source>
</evidence>
<accession>A0A288QA20</accession>
<gene>
    <name evidence="12" type="ORF">DFP99_0801</name>
</gene>
<dbReference type="Proteomes" id="UP000254912">
    <property type="component" value="Unassembled WGS sequence"/>
</dbReference>
<sequence>MTNLQLLWFVLEAVLFAGFFFLEGFDFGVGMAFKSVAKNEEDVEALYQSIGPHWDGNEVWLITAGGAMFAAIPFWYASLFSGFYLVLLFILMGLIYRGVSFEFREHMLTSKYRNLWTTVTAVTSLLLPFMFGILFSDVVKGMPIDAAGDVSATFFDYINPFSLIGGIALALLSYLHGLNYLKLKIEKSAMHDTVERQVKVLYPVLLVGEVAFAVGLYFYTDFFQTKFLLTLALLALIVVLSLIGWFAALKDKQVTAFISVGLTIVSLVTLLFVGLFPRVMVANNPVHSILLKNATSSAYTLGWMSIIALTVVPMVLAYQIWSFWVFSKRIKVGEEH</sequence>
<evidence type="ECO:0000256" key="5">
    <source>
        <dbReference type="ARBA" id="ARBA00022617"/>
    </source>
</evidence>
<name>A0A288QA20_9LACO</name>
<keyword evidence="6" id="KW-0812">Transmembrane</keyword>
<dbReference type="GO" id="GO:0005886">
    <property type="term" value="C:plasma membrane"/>
    <property type="evidence" value="ECO:0007669"/>
    <property type="project" value="UniProtKB-SubCell"/>
</dbReference>
<dbReference type="GO" id="GO:0009055">
    <property type="term" value="F:electron transfer activity"/>
    <property type="evidence" value="ECO:0007669"/>
    <property type="project" value="TreeGrafter"/>
</dbReference>
<proteinExistence type="inferred from homology"/>
<comment type="caution">
    <text evidence="12">The sequence shown here is derived from an EMBL/GenBank/DDBJ whole genome shotgun (WGS) entry which is preliminary data.</text>
</comment>
<dbReference type="OrthoDB" id="9776710at2"/>
<dbReference type="PIRSF" id="PIRSF000267">
    <property type="entry name" value="Cyt_oxidse_sub2"/>
    <property type="match status" value="1"/>
</dbReference>
<dbReference type="GO" id="GO:0070069">
    <property type="term" value="C:cytochrome complex"/>
    <property type="evidence" value="ECO:0007669"/>
    <property type="project" value="TreeGrafter"/>
</dbReference>
<keyword evidence="8" id="KW-0249">Electron transport</keyword>
<dbReference type="KEGG" id="wso:WSWS_01172"/>
<evidence type="ECO:0000256" key="3">
    <source>
        <dbReference type="ARBA" id="ARBA00022448"/>
    </source>
</evidence>
<evidence type="ECO:0000256" key="9">
    <source>
        <dbReference type="ARBA" id="ARBA00022989"/>
    </source>
</evidence>
<reference evidence="12 13" key="1">
    <citation type="submission" date="2018-07" db="EMBL/GenBank/DDBJ databases">
        <title>Genomic Encyclopedia of Type Strains, Phase III (KMG-III): the genomes of soil and plant-associated and newly described type strains.</title>
        <authorList>
            <person name="Whitman W."/>
        </authorList>
    </citation>
    <scope>NUCLEOTIDE SEQUENCE [LARGE SCALE GENOMIC DNA]</scope>
    <source>
        <strain evidence="12 13">CECT 7031</strain>
    </source>
</reference>
<dbReference type="GO" id="GO:0019646">
    <property type="term" value="P:aerobic electron transport chain"/>
    <property type="evidence" value="ECO:0007669"/>
    <property type="project" value="TreeGrafter"/>
</dbReference>
<comment type="subcellular location">
    <subcellularLocation>
        <location evidence="1">Cell membrane</location>
        <topology evidence="1">Multi-pass membrane protein</topology>
    </subcellularLocation>
</comment>
<keyword evidence="13" id="KW-1185">Reference proteome</keyword>
<evidence type="ECO:0000256" key="7">
    <source>
        <dbReference type="ARBA" id="ARBA00022723"/>
    </source>
</evidence>
<dbReference type="PANTHER" id="PTHR43141">
    <property type="entry name" value="CYTOCHROME BD2 SUBUNIT II"/>
    <property type="match status" value="1"/>
</dbReference>
<keyword evidence="4" id="KW-1003">Cell membrane</keyword>
<dbReference type="Pfam" id="PF02322">
    <property type="entry name" value="Cyt_bd_oxida_II"/>
    <property type="match status" value="1"/>
</dbReference>
<evidence type="ECO:0000256" key="2">
    <source>
        <dbReference type="ARBA" id="ARBA00007543"/>
    </source>
</evidence>
<dbReference type="GO" id="GO:0046872">
    <property type="term" value="F:metal ion binding"/>
    <property type="evidence" value="ECO:0007669"/>
    <property type="project" value="UniProtKB-KW"/>
</dbReference>
<dbReference type="AlphaFoldDB" id="A0A288QA20"/>
<keyword evidence="7" id="KW-0479">Metal-binding</keyword>
<protein>
    <submittedName>
        <fullName evidence="12">Cytochrome bd-I ubiquinol oxidase subunit 2 apoprotein</fullName>
    </submittedName>
</protein>